<reference evidence="6 7" key="1">
    <citation type="journal article" date="2017" name="Mycologia">
        <title>Bifiguratus adelaidae, gen. et sp. nov., a new member of Mucoromycotina in endophytic and soil-dwelling habitats.</title>
        <authorList>
            <person name="Torres-Cruz T.J."/>
            <person name="Billingsley Tobias T.L."/>
            <person name="Almatruk M."/>
            <person name="Hesse C."/>
            <person name="Kuske C.R."/>
            <person name="Desiro A."/>
            <person name="Benucci G.M."/>
            <person name="Bonito G."/>
            <person name="Stajich J.E."/>
            <person name="Dunlap C."/>
            <person name="Arnold A.E."/>
            <person name="Porras-Alfaro A."/>
        </authorList>
    </citation>
    <scope>NUCLEOTIDE SEQUENCE [LARGE SCALE GENOMIC DNA]</scope>
    <source>
        <strain evidence="6 7">AZ0501</strain>
    </source>
</reference>
<comment type="similarity">
    <text evidence="1">Belongs to the CCM1 family.</text>
</comment>
<dbReference type="PANTHER" id="PTHR47447:SF17">
    <property type="entry name" value="OS12G0638900 PROTEIN"/>
    <property type="match status" value="1"/>
</dbReference>
<protein>
    <recommendedName>
        <fullName evidence="8">Pentacotripeptide-repeat region of PRORP domain-containing protein</fullName>
    </recommendedName>
</protein>
<dbReference type="Proteomes" id="UP000242875">
    <property type="component" value="Unassembled WGS sequence"/>
</dbReference>
<evidence type="ECO:0000256" key="2">
    <source>
        <dbReference type="ARBA" id="ARBA00022737"/>
    </source>
</evidence>
<keyword evidence="2" id="KW-0677">Repeat</keyword>
<comment type="caution">
    <text evidence="6">The sequence shown here is derived from an EMBL/GenBank/DDBJ whole genome shotgun (WGS) entry which is preliminary data.</text>
</comment>
<dbReference type="OrthoDB" id="185373at2759"/>
<dbReference type="Pfam" id="PF01535">
    <property type="entry name" value="PPR"/>
    <property type="match status" value="1"/>
</dbReference>
<comment type="function">
    <text evidence="3">Regulates mitochondrial small subunit maturation by controlling 15S rRNA 5'-end processing. Localizes to the 5' precursor of the 15S rRNA in a position that is subsequently occupied by mS47 in the mature yeast mtSSU. Uses structure and sequence-specific RNA recognition, binding to a single-stranded region of the precursor and specifically recognizing bases -6 to -1. The exchange of Ccm1 for mS47 is coupled to the irreversible removal of precursor rRNA that is accompanied by conformational changes of the mitoribosomal proteins uS5m and mS26. These conformational changes signal completion of 5'-end rRNA processing through protection of the mature 5'-end of the 15S rRNA and stabilization of mS47. The removal of the 5' precursor together with the dissociation of Ccm1 may be catalyzed by the 5'-3' exoribonuclease Pet127. Involved in the specific removal of group I introns in mitochondrial encoded transcripts.</text>
</comment>
<comment type="subunit">
    <text evidence="4">Binds to mitochondrial small subunit 15S rRNA.</text>
</comment>
<feature type="compositionally biased region" description="Polar residues" evidence="5">
    <location>
        <begin position="535"/>
        <end position="550"/>
    </location>
</feature>
<dbReference type="Gene3D" id="1.25.40.10">
    <property type="entry name" value="Tetratricopeptide repeat domain"/>
    <property type="match status" value="2"/>
</dbReference>
<dbReference type="PANTHER" id="PTHR47447">
    <property type="entry name" value="OS03G0856100 PROTEIN"/>
    <property type="match status" value="1"/>
</dbReference>
<dbReference type="Pfam" id="PF13812">
    <property type="entry name" value="PPR_3"/>
    <property type="match status" value="2"/>
</dbReference>
<evidence type="ECO:0000256" key="1">
    <source>
        <dbReference type="ARBA" id="ARBA00006192"/>
    </source>
</evidence>
<proteinExistence type="inferred from homology"/>
<keyword evidence="7" id="KW-1185">Reference proteome</keyword>
<evidence type="ECO:0000256" key="4">
    <source>
        <dbReference type="ARBA" id="ARBA00044511"/>
    </source>
</evidence>
<dbReference type="InterPro" id="IPR011990">
    <property type="entry name" value="TPR-like_helical_dom_sf"/>
</dbReference>
<feature type="region of interest" description="Disordered" evidence="5">
    <location>
        <begin position="529"/>
        <end position="561"/>
    </location>
</feature>
<evidence type="ECO:0000313" key="7">
    <source>
        <dbReference type="Proteomes" id="UP000242875"/>
    </source>
</evidence>
<evidence type="ECO:0000256" key="3">
    <source>
        <dbReference type="ARBA" id="ARBA00044493"/>
    </source>
</evidence>
<evidence type="ECO:0008006" key="8">
    <source>
        <dbReference type="Google" id="ProtNLM"/>
    </source>
</evidence>
<evidence type="ECO:0000256" key="5">
    <source>
        <dbReference type="SAM" id="MobiDB-lite"/>
    </source>
</evidence>
<gene>
    <name evidence="6" type="ORF">BZG36_04555</name>
</gene>
<sequence length="561" mass="62438">MALRCVVRGFGLLRSQNGARTLATSSIARIVQGTRLPARQAAEPTRPRYSLPQDPYQLSLKVTRLIKSNRWDEAFEAVKAAPIPLQSTVVWNQIIDGCARSGRSNAAFDAYLEVSSNCVVTKPSLTVLHNALQMKRRGFTPSEVTYGSLLNALGNSKTSNARILDRIDELIKEMKYNNIQFNHIHFNSILKAYARNGSIEQLQVMYITLLQDTSVTPDVVTYSTLINACAKGGGDGGYRAAFNVLRLMAEQSTSNKNDSAEHVIDDEFGRSLLLACKNADSKELISASFDIASLLYGLPTNPRVSILSESDKRALQTVFNGTISTMSVKTLQTLLSACFKLRQHDKVAQHIQAYKDHYPDQSIDVHTYNSLLLADLIMGRPKAVFATFEDMKQHAQPDELTYQYLLQTCASTAQTRSGSFDTASQILAQAVDAGVELNLSACQSYMACALQGAYNTAAGKRTIKEALETMEGQNWLDKVQHAKYSQPDKAIFFTRQMLKAYKNTEGWASEHTKNIQHLLQELEVAEERRVRRPNKSATTRLDLLTGSSRSPRQRNARKPRL</sequence>
<dbReference type="InterPro" id="IPR002885">
    <property type="entry name" value="PPR_rpt"/>
</dbReference>
<accession>A0A261XX43</accession>
<organism evidence="6 7">
    <name type="scientific">Bifiguratus adelaidae</name>
    <dbReference type="NCBI Taxonomy" id="1938954"/>
    <lineage>
        <taxon>Eukaryota</taxon>
        <taxon>Fungi</taxon>
        <taxon>Fungi incertae sedis</taxon>
        <taxon>Mucoromycota</taxon>
        <taxon>Mucoromycotina</taxon>
        <taxon>Endogonomycetes</taxon>
        <taxon>Endogonales</taxon>
        <taxon>Endogonales incertae sedis</taxon>
        <taxon>Bifiguratus</taxon>
    </lineage>
</organism>
<feature type="compositionally biased region" description="Basic residues" evidence="5">
    <location>
        <begin position="551"/>
        <end position="561"/>
    </location>
</feature>
<dbReference type="EMBL" id="MVBO01000115">
    <property type="protein sequence ID" value="OZJ02933.1"/>
    <property type="molecule type" value="Genomic_DNA"/>
</dbReference>
<name>A0A261XX43_9FUNG</name>
<evidence type="ECO:0000313" key="6">
    <source>
        <dbReference type="EMBL" id="OZJ02933.1"/>
    </source>
</evidence>
<dbReference type="AlphaFoldDB" id="A0A261XX43"/>